<accession>A0A1D1Z4N5</accession>
<dbReference type="EMBL" id="GDJX01006059">
    <property type="protein sequence ID" value="JAT61877.1"/>
    <property type="molecule type" value="Transcribed_RNA"/>
</dbReference>
<dbReference type="InterPro" id="IPR029058">
    <property type="entry name" value="AB_hydrolase_fold"/>
</dbReference>
<dbReference type="PANTHER" id="PTHR45763">
    <property type="entry name" value="HYDROLASE, ALPHA/BETA FOLD FAMILY PROTEIN, EXPRESSED-RELATED"/>
    <property type="match status" value="1"/>
</dbReference>
<dbReference type="PANTHER" id="PTHR45763:SF51">
    <property type="entry name" value="ALPHA_BETA-HYDROLASES SUPERFAMILY PROTEIN"/>
    <property type="match status" value="1"/>
</dbReference>
<dbReference type="FunFam" id="3.40.50.1820:FF:000270">
    <property type="entry name" value="Alpha/beta-Hydrolases superfamily protein"/>
    <property type="match status" value="1"/>
</dbReference>
<dbReference type="AlphaFoldDB" id="A0A1D1Z4N5"/>
<dbReference type="SUPFAM" id="SSF53474">
    <property type="entry name" value="alpha/beta-Hydrolases"/>
    <property type="match status" value="1"/>
</dbReference>
<evidence type="ECO:0000259" key="1">
    <source>
        <dbReference type="Pfam" id="PF12697"/>
    </source>
</evidence>
<dbReference type="Pfam" id="PF12697">
    <property type="entry name" value="Abhydrolase_6"/>
    <property type="match status" value="1"/>
</dbReference>
<dbReference type="Gene3D" id="3.40.50.1820">
    <property type="entry name" value="alpha/beta hydrolase"/>
    <property type="match status" value="1"/>
</dbReference>
<organism evidence="2">
    <name type="scientific">Anthurium amnicola</name>
    <dbReference type="NCBI Taxonomy" id="1678845"/>
    <lineage>
        <taxon>Eukaryota</taxon>
        <taxon>Viridiplantae</taxon>
        <taxon>Streptophyta</taxon>
        <taxon>Embryophyta</taxon>
        <taxon>Tracheophyta</taxon>
        <taxon>Spermatophyta</taxon>
        <taxon>Magnoliopsida</taxon>
        <taxon>Liliopsida</taxon>
        <taxon>Araceae</taxon>
        <taxon>Pothoideae</taxon>
        <taxon>Potheae</taxon>
        <taxon>Anthurium</taxon>
    </lineage>
</organism>
<dbReference type="InterPro" id="IPR000073">
    <property type="entry name" value="AB_hydrolase_1"/>
</dbReference>
<reference evidence="2" key="1">
    <citation type="submission" date="2015-07" db="EMBL/GenBank/DDBJ databases">
        <title>Transcriptome Assembly of Anthurium amnicola.</title>
        <authorList>
            <person name="Suzuki J."/>
        </authorList>
    </citation>
    <scope>NUCLEOTIDE SEQUENCE</scope>
</reference>
<protein>
    <submittedName>
        <fullName evidence="2">Arylesterase</fullName>
    </submittedName>
</protein>
<name>A0A1D1Z4N5_9ARAE</name>
<evidence type="ECO:0000313" key="2">
    <source>
        <dbReference type="EMBL" id="JAT61877.1"/>
    </source>
</evidence>
<proteinExistence type="predicted"/>
<sequence length="355" mass="39139">MAGLTALTISAAAAALLGRWVYKALLRPPPPRICGSPGGPPVTSPRVQLRDGRHLAYREWGVPRAEARHRIVVIHGFDSSKDFCLNASQELVEALGIYFVSFDRAGYGESDPNAGRTVESDAMDIRELADQLGLGDRFYVIGVSIGGYPAWACIKHIPHRLAGVALIAPVVNFWWPSLPEKLAREAYAKVQAPDRRAFWVARHTPRLLYSYMTQKLVTPTAAAVGHPDVFSHQDKEILRMLAANPSPNKARQQGEHESLHRDLMLAFGDWGFEPMHLPDPFPAGNRGSSVHIWHGSDDRMIAAELQRHVAGTLPWVRYHECAGCGHLFVYLQSWSDAILKALLLGEEAEQPAASG</sequence>
<gene>
    <name evidence="2" type="primary">ESTE_1</name>
    <name evidence="2" type="ORF">g.99846</name>
</gene>
<feature type="domain" description="AB hydrolase-1" evidence="1">
    <location>
        <begin position="71"/>
        <end position="337"/>
    </location>
</feature>